<dbReference type="EMBL" id="CP036279">
    <property type="protein sequence ID" value="QDU64395.1"/>
    <property type="molecule type" value="Genomic_DNA"/>
</dbReference>
<dbReference type="SUPFAM" id="SSF56014">
    <property type="entry name" value="Nitrite and sulphite reductase 4Fe-4S domain-like"/>
    <property type="match status" value="2"/>
</dbReference>
<organism evidence="12 13">
    <name type="scientific">Kolteria novifilia</name>
    <dbReference type="NCBI Taxonomy" id="2527975"/>
    <lineage>
        <taxon>Bacteria</taxon>
        <taxon>Pseudomonadati</taxon>
        <taxon>Planctomycetota</taxon>
        <taxon>Planctomycetia</taxon>
        <taxon>Kolteriales</taxon>
        <taxon>Kolteriaceae</taxon>
        <taxon>Kolteria</taxon>
    </lineage>
</organism>
<dbReference type="PANTHER" id="PTHR11493">
    <property type="entry name" value="SULFITE REDUCTASE [NADPH] SUBUNIT BETA-RELATED"/>
    <property type="match status" value="1"/>
</dbReference>
<dbReference type="OrthoDB" id="9803707at2"/>
<gene>
    <name evidence="12" type="primary">cysI</name>
    <name evidence="12" type="ORF">Pan216_52850</name>
</gene>
<evidence type="ECO:0000256" key="4">
    <source>
        <dbReference type="ARBA" id="ARBA00022485"/>
    </source>
</evidence>
<dbReference type="InterPro" id="IPR006067">
    <property type="entry name" value="NO2/SO3_Rdtase_4Fe4S_dom"/>
</dbReference>
<evidence type="ECO:0000256" key="6">
    <source>
        <dbReference type="ARBA" id="ARBA00022723"/>
    </source>
</evidence>
<keyword evidence="6" id="KW-0479">Metal-binding</keyword>
<evidence type="ECO:0000313" key="13">
    <source>
        <dbReference type="Proteomes" id="UP000317093"/>
    </source>
</evidence>
<evidence type="ECO:0000256" key="5">
    <source>
        <dbReference type="ARBA" id="ARBA00022617"/>
    </source>
</evidence>
<dbReference type="GO" id="GO:0004783">
    <property type="term" value="F:sulfite reductase (NADPH) activity"/>
    <property type="evidence" value="ECO:0007669"/>
    <property type="project" value="UniProtKB-EC"/>
</dbReference>
<protein>
    <submittedName>
        <fullName evidence="12">Sulfite reductase [NADPH] hemoprotein beta-component</fullName>
        <ecNumber evidence="12">1.8.1.2</ecNumber>
    </submittedName>
</protein>
<dbReference type="EC" id="1.8.1.2" evidence="12"/>
<dbReference type="GO" id="GO:0000103">
    <property type="term" value="P:sulfate assimilation"/>
    <property type="evidence" value="ECO:0007669"/>
    <property type="project" value="TreeGrafter"/>
</dbReference>
<evidence type="ECO:0000256" key="3">
    <source>
        <dbReference type="ARBA" id="ARBA00010429"/>
    </source>
</evidence>
<feature type="domain" description="Nitrite/Sulfite reductase ferredoxin-like" evidence="11">
    <location>
        <begin position="341"/>
        <end position="408"/>
    </location>
</feature>
<sequence length="566" mass="63209">MAKQSVEEIKEESDYLRGTLAEDIANEELDHLDEAGKQLIKFHGSYQQDDRDIRKERKKQKLGPLYFFMVRAKLPGGKLTADQYLVFDDLCERYANGTMRITSRQGIQFHGVFKPNLKNQIRAMNDALVSTLAACGDVNRNVMCCPAPIRNDSVRDEMQALADRIAEHLCPKTTAYHDIWLNGEKQAASPKGEVVEPIYGKHYLPRKFKIAIALPEDNCVDVLSDDLGILVKHSDGKIEGYNLFVGGGMGMTHGMAKTYPRLATPLCFATPNEVIDVMTAVVKVQRDHGNREDRKQARMKYLIDSWGEKKFHDTVQEYYGKPLAEYTGDRVTGMDDHLGWHDQGDGKRWVGVHVKSGRIADHADHRFRSGLREVVAKHRANVRFTAQANILLCDVDPAATVDINQILLDHGIVSYDDLTKIERYSLACPAIPTCGLALSDSERALGHVLSMLHAEIAALGLQEEDIALHMTGCPNGCVRPYSSDIGIVGRQPNKYTVFLGGNVEGTALSFQYQDLVPTNDLPKVVRGPLLFYKQAREEGEGFGDFCRRKGETEVRSFVESLPDTSA</sequence>
<comment type="cofactor">
    <cofactor evidence="2">
        <name>[4Fe-4S] cluster</name>
        <dbReference type="ChEBI" id="CHEBI:49883"/>
    </cofactor>
</comment>
<name>A0A518BBM8_9BACT</name>
<dbReference type="GO" id="GO:0051539">
    <property type="term" value="F:4 iron, 4 sulfur cluster binding"/>
    <property type="evidence" value="ECO:0007669"/>
    <property type="project" value="UniProtKB-KW"/>
</dbReference>
<dbReference type="InterPro" id="IPR006066">
    <property type="entry name" value="NO2/SO3_Rdtase_FeS/sirohaem_BS"/>
</dbReference>
<keyword evidence="4" id="KW-0004">4Fe-4S</keyword>
<keyword evidence="5" id="KW-0349">Heme</keyword>
<dbReference type="GO" id="GO:0020037">
    <property type="term" value="F:heme binding"/>
    <property type="evidence" value="ECO:0007669"/>
    <property type="project" value="InterPro"/>
</dbReference>
<dbReference type="NCBIfam" id="NF010029">
    <property type="entry name" value="PRK13504.1"/>
    <property type="match status" value="1"/>
</dbReference>
<evidence type="ECO:0000256" key="1">
    <source>
        <dbReference type="ARBA" id="ARBA00001929"/>
    </source>
</evidence>
<evidence type="ECO:0000313" key="12">
    <source>
        <dbReference type="EMBL" id="QDU64395.1"/>
    </source>
</evidence>
<dbReference type="GO" id="GO:0009337">
    <property type="term" value="C:sulfite reductase complex (NADPH)"/>
    <property type="evidence" value="ECO:0007669"/>
    <property type="project" value="TreeGrafter"/>
</dbReference>
<feature type="domain" description="Nitrite/sulphite reductase 4Fe-4S" evidence="10">
    <location>
        <begin position="164"/>
        <end position="322"/>
    </location>
</feature>
<evidence type="ECO:0000259" key="11">
    <source>
        <dbReference type="Pfam" id="PF03460"/>
    </source>
</evidence>
<dbReference type="InterPro" id="IPR045169">
    <property type="entry name" value="NO2/SO3_Rdtase_4Fe4S_prot"/>
</dbReference>
<dbReference type="Proteomes" id="UP000317093">
    <property type="component" value="Chromosome"/>
</dbReference>
<dbReference type="GO" id="GO:0046872">
    <property type="term" value="F:metal ion binding"/>
    <property type="evidence" value="ECO:0007669"/>
    <property type="project" value="UniProtKB-KW"/>
</dbReference>
<dbReference type="GO" id="GO:0050311">
    <property type="term" value="F:sulfite reductase (ferredoxin) activity"/>
    <property type="evidence" value="ECO:0007669"/>
    <property type="project" value="TreeGrafter"/>
</dbReference>
<proteinExistence type="inferred from homology"/>
<dbReference type="Pfam" id="PF01077">
    <property type="entry name" value="NIR_SIR"/>
    <property type="match status" value="1"/>
</dbReference>
<evidence type="ECO:0000256" key="7">
    <source>
        <dbReference type="ARBA" id="ARBA00023002"/>
    </source>
</evidence>
<dbReference type="InterPro" id="IPR005117">
    <property type="entry name" value="NiRdtase/SiRdtase_haem-b_fer"/>
</dbReference>
<dbReference type="PROSITE" id="PS00365">
    <property type="entry name" value="NIR_SIR"/>
    <property type="match status" value="1"/>
</dbReference>
<evidence type="ECO:0000256" key="8">
    <source>
        <dbReference type="ARBA" id="ARBA00023004"/>
    </source>
</evidence>
<keyword evidence="7 12" id="KW-0560">Oxidoreductase</keyword>
<dbReference type="AlphaFoldDB" id="A0A518BBM8"/>
<dbReference type="RefSeq" id="WP_145262574.1">
    <property type="nucleotide sequence ID" value="NZ_CP036279.1"/>
</dbReference>
<accession>A0A518BBM8</accession>
<dbReference type="Gene3D" id="3.30.413.10">
    <property type="entry name" value="Sulfite Reductase Hemoprotein, domain 1"/>
    <property type="match status" value="2"/>
</dbReference>
<evidence type="ECO:0000256" key="2">
    <source>
        <dbReference type="ARBA" id="ARBA00001966"/>
    </source>
</evidence>
<dbReference type="KEGG" id="knv:Pan216_52850"/>
<keyword evidence="9" id="KW-0411">Iron-sulfur</keyword>
<dbReference type="InterPro" id="IPR045854">
    <property type="entry name" value="NO2/SO3_Rdtase_4Fe4S_sf"/>
</dbReference>
<dbReference type="PRINTS" id="PR00397">
    <property type="entry name" value="SIROHAEM"/>
</dbReference>
<reference evidence="12 13" key="1">
    <citation type="submission" date="2019-02" db="EMBL/GenBank/DDBJ databases">
        <title>Deep-cultivation of Planctomycetes and their phenomic and genomic characterization uncovers novel biology.</title>
        <authorList>
            <person name="Wiegand S."/>
            <person name="Jogler M."/>
            <person name="Boedeker C."/>
            <person name="Pinto D."/>
            <person name="Vollmers J."/>
            <person name="Rivas-Marin E."/>
            <person name="Kohn T."/>
            <person name="Peeters S.H."/>
            <person name="Heuer A."/>
            <person name="Rast P."/>
            <person name="Oberbeckmann S."/>
            <person name="Bunk B."/>
            <person name="Jeske O."/>
            <person name="Meyerdierks A."/>
            <person name="Storesund J.E."/>
            <person name="Kallscheuer N."/>
            <person name="Luecker S."/>
            <person name="Lage O.M."/>
            <person name="Pohl T."/>
            <person name="Merkel B.J."/>
            <person name="Hornburger P."/>
            <person name="Mueller R.-W."/>
            <person name="Bruemmer F."/>
            <person name="Labrenz M."/>
            <person name="Spormann A.M."/>
            <person name="Op den Camp H."/>
            <person name="Overmann J."/>
            <person name="Amann R."/>
            <person name="Jetten M.S.M."/>
            <person name="Mascher T."/>
            <person name="Medema M.H."/>
            <person name="Devos D.P."/>
            <person name="Kaster A.-K."/>
            <person name="Ovreas L."/>
            <person name="Rohde M."/>
            <person name="Galperin M.Y."/>
            <person name="Jogler C."/>
        </authorList>
    </citation>
    <scope>NUCLEOTIDE SEQUENCE [LARGE SCALE GENOMIC DNA]</scope>
    <source>
        <strain evidence="12 13">Pan216</strain>
    </source>
</reference>
<dbReference type="Pfam" id="PF03460">
    <property type="entry name" value="NIR_SIR_ferr"/>
    <property type="match status" value="2"/>
</dbReference>
<keyword evidence="8" id="KW-0408">Iron</keyword>
<comment type="similarity">
    <text evidence="3">Belongs to the nitrite and sulfite reductase 4Fe-4S domain family.</text>
</comment>
<comment type="cofactor">
    <cofactor evidence="1">
        <name>siroheme</name>
        <dbReference type="ChEBI" id="CHEBI:60052"/>
    </cofactor>
</comment>
<dbReference type="SUPFAM" id="SSF55124">
    <property type="entry name" value="Nitrite/Sulfite reductase N-terminal domain-like"/>
    <property type="match status" value="2"/>
</dbReference>
<feature type="domain" description="Nitrite/Sulfite reductase ferredoxin-like" evidence="11">
    <location>
        <begin position="65"/>
        <end position="119"/>
    </location>
</feature>
<evidence type="ECO:0000256" key="9">
    <source>
        <dbReference type="ARBA" id="ARBA00023014"/>
    </source>
</evidence>
<dbReference type="InterPro" id="IPR036136">
    <property type="entry name" value="Nit/Sulf_reduc_fer-like_dom_sf"/>
</dbReference>
<dbReference type="PANTHER" id="PTHR11493:SF47">
    <property type="entry name" value="SULFITE REDUCTASE [NADPH] SUBUNIT BETA"/>
    <property type="match status" value="1"/>
</dbReference>
<keyword evidence="13" id="KW-1185">Reference proteome</keyword>
<evidence type="ECO:0000259" key="10">
    <source>
        <dbReference type="Pfam" id="PF01077"/>
    </source>
</evidence>